<name>A0ABN9WWS0_9DINO</name>
<comment type="caution">
    <text evidence="2">The sequence shown here is derived from an EMBL/GenBank/DDBJ whole genome shotgun (WGS) entry which is preliminary data.</text>
</comment>
<gene>
    <name evidence="2" type="ORF">PCOR1329_LOCUS71302</name>
</gene>
<dbReference type="Proteomes" id="UP001189429">
    <property type="component" value="Unassembled WGS sequence"/>
</dbReference>
<keyword evidence="3" id="KW-1185">Reference proteome</keyword>
<feature type="region of interest" description="Disordered" evidence="1">
    <location>
        <begin position="138"/>
        <end position="165"/>
    </location>
</feature>
<evidence type="ECO:0000313" key="3">
    <source>
        <dbReference type="Proteomes" id="UP001189429"/>
    </source>
</evidence>
<evidence type="ECO:0000256" key="1">
    <source>
        <dbReference type="SAM" id="MobiDB-lite"/>
    </source>
</evidence>
<protein>
    <submittedName>
        <fullName evidence="2">Uncharacterized protein</fullName>
    </submittedName>
</protein>
<accession>A0ABN9WWS0</accession>
<sequence>MTTTRKPAAHTAIPASTSQARARRGPSCGTGACASTRTSCTEHAADKSLCCLPDLGQEMEGLLLIQNAGFAKLGDTDNKGTVASVVSAAIAEHVGIDEDLIEIALSASLKGDPATNCDFMIELGDLNESVVADIRTKFKNKDPSSPDGQHQPEARQSGGHPLRSRWTLRATSRSSSFSFQTAWSTRPTGASTFAGLWTIETGTRLVVRQAAWEPCRGRLSRGALAQHRG</sequence>
<feature type="region of interest" description="Disordered" evidence="1">
    <location>
        <begin position="1"/>
        <end position="26"/>
    </location>
</feature>
<organism evidence="2 3">
    <name type="scientific">Prorocentrum cordatum</name>
    <dbReference type="NCBI Taxonomy" id="2364126"/>
    <lineage>
        <taxon>Eukaryota</taxon>
        <taxon>Sar</taxon>
        <taxon>Alveolata</taxon>
        <taxon>Dinophyceae</taxon>
        <taxon>Prorocentrales</taxon>
        <taxon>Prorocentraceae</taxon>
        <taxon>Prorocentrum</taxon>
    </lineage>
</organism>
<proteinExistence type="predicted"/>
<evidence type="ECO:0000313" key="2">
    <source>
        <dbReference type="EMBL" id="CAK0891323.1"/>
    </source>
</evidence>
<reference evidence="2" key="1">
    <citation type="submission" date="2023-10" db="EMBL/GenBank/DDBJ databases">
        <authorList>
            <person name="Chen Y."/>
            <person name="Shah S."/>
            <person name="Dougan E. K."/>
            <person name="Thang M."/>
            <person name="Chan C."/>
        </authorList>
    </citation>
    <scope>NUCLEOTIDE SEQUENCE [LARGE SCALE GENOMIC DNA]</scope>
</reference>
<dbReference type="EMBL" id="CAUYUJ010019460">
    <property type="protein sequence ID" value="CAK0891323.1"/>
    <property type="molecule type" value="Genomic_DNA"/>
</dbReference>